<keyword evidence="3" id="KW-0804">Transcription</keyword>
<keyword evidence="2" id="KW-0238">DNA-binding</keyword>
<sequence length="159" mass="18910">MKRRRSEIDSFSNIGRYISILDRLMQMYYDHGLSDFEIGWGQQFYVEYLYDHPGASPQEMTEYIRVDRATLTKTIQKLTRVGYIRVVGDERDRRVKHLYLTEKAVPAAKQIKKIHADFYQVLGEGISGDELERVEQLLQQMAENVNRKVWHRMEAHDER</sequence>
<dbReference type="InterPro" id="IPR000835">
    <property type="entry name" value="HTH_MarR-typ"/>
</dbReference>
<dbReference type="GO" id="GO:0003677">
    <property type="term" value="F:DNA binding"/>
    <property type="evidence" value="ECO:0007669"/>
    <property type="project" value="UniProtKB-KW"/>
</dbReference>
<dbReference type="PANTHER" id="PTHR42756">
    <property type="entry name" value="TRANSCRIPTIONAL REGULATOR, MARR"/>
    <property type="match status" value="1"/>
</dbReference>
<evidence type="ECO:0000313" key="5">
    <source>
        <dbReference type="EMBL" id="HJA93219.1"/>
    </source>
</evidence>
<evidence type="ECO:0000313" key="6">
    <source>
        <dbReference type="Proteomes" id="UP000886858"/>
    </source>
</evidence>
<gene>
    <name evidence="5" type="ORF">H9717_08945</name>
</gene>
<evidence type="ECO:0000259" key="4">
    <source>
        <dbReference type="PROSITE" id="PS50995"/>
    </source>
</evidence>
<keyword evidence="1" id="KW-0805">Transcription regulation</keyword>
<dbReference type="GO" id="GO:0003700">
    <property type="term" value="F:DNA-binding transcription factor activity"/>
    <property type="evidence" value="ECO:0007669"/>
    <property type="project" value="InterPro"/>
</dbReference>
<reference evidence="5" key="1">
    <citation type="journal article" date="2021" name="PeerJ">
        <title>Extensive microbial diversity within the chicken gut microbiome revealed by metagenomics and culture.</title>
        <authorList>
            <person name="Gilroy R."/>
            <person name="Ravi A."/>
            <person name="Getino M."/>
            <person name="Pursley I."/>
            <person name="Horton D.L."/>
            <person name="Alikhan N.F."/>
            <person name="Baker D."/>
            <person name="Gharbi K."/>
            <person name="Hall N."/>
            <person name="Watson M."/>
            <person name="Adriaenssens E.M."/>
            <person name="Foster-Nyarko E."/>
            <person name="Jarju S."/>
            <person name="Secka A."/>
            <person name="Antonio M."/>
            <person name="Oren A."/>
            <person name="Chaudhuri R.R."/>
            <person name="La Ragione R."/>
            <person name="Hildebrand F."/>
            <person name="Pallen M.J."/>
        </authorList>
    </citation>
    <scope>NUCLEOTIDE SEQUENCE</scope>
    <source>
        <strain evidence="5">CHK179-7159</strain>
    </source>
</reference>
<dbReference type="PROSITE" id="PS50995">
    <property type="entry name" value="HTH_MARR_2"/>
    <property type="match status" value="1"/>
</dbReference>
<proteinExistence type="predicted"/>
<name>A0A9D2I7F8_9FIRM</name>
<dbReference type="SUPFAM" id="SSF46785">
    <property type="entry name" value="Winged helix' DNA-binding domain"/>
    <property type="match status" value="1"/>
</dbReference>
<evidence type="ECO:0000256" key="2">
    <source>
        <dbReference type="ARBA" id="ARBA00023125"/>
    </source>
</evidence>
<dbReference type="PRINTS" id="PR00598">
    <property type="entry name" value="HTHMARR"/>
</dbReference>
<dbReference type="InterPro" id="IPR036390">
    <property type="entry name" value="WH_DNA-bd_sf"/>
</dbReference>
<evidence type="ECO:0000256" key="3">
    <source>
        <dbReference type="ARBA" id="ARBA00023163"/>
    </source>
</evidence>
<dbReference type="InterPro" id="IPR036388">
    <property type="entry name" value="WH-like_DNA-bd_sf"/>
</dbReference>
<accession>A0A9D2I7F8</accession>
<dbReference type="Pfam" id="PF12802">
    <property type="entry name" value="MarR_2"/>
    <property type="match status" value="1"/>
</dbReference>
<dbReference type="SMART" id="SM00347">
    <property type="entry name" value="HTH_MARR"/>
    <property type="match status" value="1"/>
</dbReference>
<evidence type="ECO:0000256" key="1">
    <source>
        <dbReference type="ARBA" id="ARBA00023015"/>
    </source>
</evidence>
<comment type="caution">
    <text evidence="5">The sequence shown here is derived from an EMBL/GenBank/DDBJ whole genome shotgun (WGS) entry which is preliminary data.</text>
</comment>
<dbReference type="EMBL" id="DWYY01000095">
    <property type="protein sequence ID" value="HJA93219.1"/>
    <property type="molecule type" value="Genomic_DNA"/>
</dbReference>
<protein>
    <submittedName>
        <fullName evidence="5">MarR family transcriptional regulator</fullName>
    </submittedName>
</protein>
<reference evidence="5" key="2">
    <citation type="submission" date="2021-04" db="EMBL/GenBank/DDBJ databases">
        <authorList>
            <person name="Gilroy R."/>
        </authorList>
    </citation>
    <scope>NUCLEOTIDE SEQUENCE</scope>
    <source>
        <strain evidence="5">CHK179-7159</strain>
    </source>
</reference>
<feature type="domain" description="HTH marR-type" evidence="4">
    <location>
        <begin position="1"/>
        <end position="143"/>
    </location>
</feature>
<dbReference type="AlphaFoldDB" id="A0A9D2I7F8"/>
<dbReference type="PANTHER" id="PTHR42756:SF2">
    <property type="entry name" value="MARR FAMILY REGULATORY PROTEIN"/>
    <property type="match status" value="1"/>
</dbReference>
<dbReference type="Proteomes" id="UP000886858">
    <property type="component" value="Unassembled WGS sequence"/>
</dbReference>
<dbReference type="Gene3D" id="1.10.10.10">
    <property type="entry name" value="Winged helix-like DNA-binding domain superfamily/Winged helix DNA-binding domain"/>
    <property type="match status" value="1"/>
</dbReference>
<organism evidence="5 6">
    <name type="scientific">Candidatus Eisenbergiella merdipullorum</name>
    <dbReference type="NCBI Taxonomy" id="2838553"/>
    <lineage>
        <taxon>Bacteria</taxon>
        <taxon>Bacillati</taxon>
        <taxon>Bacillota</taxon>
        <taxon>Clostridia</taxon>
        <taxon>Lachnospirales</taxon>
        <taxon>Lachnospiraceae</taxon>
        <taxon>Eisenbergiella</taxon>
    </lineage>
</organism>